<evidence type="ECO:0000256" key="3">
    <source>
        <dbReference type="ARBA" id="ARBA00022692"/>
    </source>
</evidence>
<evidence type="ECO:0000313" key="9">
    <source>
        <dbReference type="Proteomes" id="UP001225596"/>
    </source>
</evidence>
<feature type="transmembrane region" description="Helical" evidence="7">
    <location>
        <begin position="247"/>
        <end position="274"/>
    </location>
</feature>
<dbReference type="PANTHER" id="PTHR30213:SF1">
    <property type="entry name" value="INNER MEMBRANE PROTEIN YHJD"/>
    <property type="match status" value="1"/>
</dbReference>
<reference evidence="8 9" key="1">
    <citation type="submission" date="2023-08" db="EMBL/GenBank/DDBJ databases">
        <title>Oxalobacteraceae gen .nov., isolated from river sludge outside the plant.</title>
        <authorList>
            <person name="Zhao S.Y."/>
        </authorList>
    </citation>
    <scope>NUCLEOTIDE SEQUENCE [LARGE SCALE GENOMIC DNA]</scope>
    <source>
        <strain evidence="8 9">R-40</strain>
    </source>
</reference>
<organism evidence="8 9">
    <name type="scientific">Keguizhuia sedimenti</name>
    <dbReference type="NCBI Taxonomy" id="3064264"/>
    <lineage>
        <taxon>Bacteria</taxon>
        <taxon>Pseudomonadati</taxon>
        <taxon>Pseudomonadota</taxon>
        <taxon>Betaproteobacteria</taxon>
        <taxon>Burkholderiales</taxon>
        <taxon>Oxalobacteraceae</taxon>
        <taxon>Keguizhuia</taxon>
    </lineage>
</organism>
<dbReference type="RefSeq" id="WP_338436280.1">
    <property type="nucleotide sequence ID" value="NZ_JAUYVH010000003.1"/>
</dbReference>
<keyword evidence="3 7" id="KW-0812">Transmembrane</keyword>
<dbReference type="Proteomes" id="UP001225596">
    <property type="component" value="Unassembled WGS sequence"/>
</dbReference>
<feature type="transmembrane region" description="Helical" evidence="7">
    <location>
        <begin position="139"/>
        <end position="166"/>
    </location>
</feature>
<comment type="caution">
    <text evidence="8">The sequence shown here is derived from an EMBL/GenBank/DDBJ whole genome shotgun (WGS) entry which is preliminary data.</text>
</comment>
<evidence type="ECO:0000256" key="7">
    <source>
        <dbReference type="SAM" id="Phobius"/>
    </source>
</evidence>
<evidence type="ECO:0000256" key="5">
    <source>
        <dbReference type="ARBA" id="ARBA00023136"/>
    </source>
</evidence>
<keyword evidence="5 7" id="KW-0472">Membrane</keyword>
<keyword evidence="4 7" id="KW-1133">Transmembrane helix</keyword>
<feature type="transmembrane region" description="Helical" evidence="7">
    <location>
        <begin position="28"/>
        <end position="52"/>
    </location>
</feature>
<dbReference type="NCBIfam" id="TIGR00765">
    <property type="entry name" value="yihY_not_rbn"/>
    <property type="match status" value="1"/>
</dbReference>
<evidence type="ECO:0000256" key="4">
    <source>
        <dbReference type="ARBA" id="ARBA00022989"/>
    </source>
</evidence>
<evidence type="ECO:0000313" key="8">
    <source>
        <dbReference type="EMBL" id="MDQ9170359.1"/>
    </source>
</evidence>
<dbReference type="EMBL" id="JAUYVH010000003">
    <property type="protein sequence ID" value="MDQ9170359.1"/>
    <property type="molecule type" value="Genomic_DNA"/>
</dbReference>
<dbReference type="PANTHER" id="PTHR30213">
    <property type="entry name" value="INNER MEMBRANE PROTEIN YHJD"/>
    <property type="match status" value="1"/>
</dbReference>
<gene>
    <name evidence="8" type="ORF">Q8A64_08030</name>
</gene>
<keyword evidence="9" id="KW-1185">Reference proteome</keyword>
<proteinExistence type="predicted"/>
<dbReference type="PIRSF" id="PIRSF035875">
    <property type="entry name" value="RNase_BN"/>
    <property type="match status" value="1"/>
</dbReference>
<protein>
    <submittedName>
        <fullName evidence="8">YihY/virulence factor BrkB family protein</fullName>
    </submittedName>
</protein>
<feature type="region of interest" description="Disordered" evidence="6">
    <location>
        <begin position="279"/>
        <end position="300"/>
    </location>
</feature>
<accession>A0ABU1BQJ3</accession>
<feature type="transmembrane region" description="Helical" evidence="7">
    <location>
        <begin position="178"/>
        <end position="200"/>
    </location>
</feature>
<dbReference type="InterPro" id="IPR017039">
    <property type="entry name" value="Virul_fac_BrkB"/>
</dbReference>
<evidence type="ECO:0000256" key="6">
    <source>
        <dbReference type="SAM" id="MobiDB-lite"/>
    </source>
</evidence>
<keyword evidence="2" id="KW-1003">Cell membrane</keyword>
<evidence type="ECO:0000256" key="1">
    <source>
        <dbReference type="ARBA" id="ARBA00004651"/>
    </source>
</evidence>
<evidence type="ECO:0000256" key="2">
    <source>
        <dbReference type="ARBA" id="ARBA00022475"/>
    </source>
</evidence>
<feature type="transmembrane region" description="Helical" evidence="7">
    <location>
        <begin position="212"/>
        <end position="235"/>
    </location>
</feature>
<sequence>MKLKSAWSLLKSVFSSWSADYAPSMGAALAYYTMFSIAPLLLIVISVAGLFFGEEAARGEIFHQLEGLMGAEGAQAVQGLLENANKPKQGVAGTIVGFVLLLVGATTVFGELQSDLDRIWRAPEREKTSGIWGLLRTRLLSFGMILGLGFLMMVSLVFSAALAALSNWWNPVFGGWEAVAHLVNQLVSFGFTTAVFAMIYKFMPHVKIEWHDVWVGALVTAFLFTVGKFLISLYIGKAGVSSSFGAAGSLVILLVWVYYSAQIFLLGAEFTWIYSHTHGSRMDEPTPAELTPLRKAPEST</sequence>
<name>A0ABU1BQJ3_9BURK</name>
<dbReference type="Pfam" id="PF03631">
    <property type="entry name" value="Virul_fac_BrkB"/>
    <property type="match status" value="1"/>
</dbReference>
<comment type="subcellular location">
    <subcellularLocation>
        <location evidence="1">Cell membrane</location>
        <topology evidence="1">Multi-pass membrane protein</topology>
    </subcellularLocation>
</comment>